<gene>
    <name evidence="5" type="ORF">BRADI_3g53637v3</name>
</gene>
<feature type="domain" description="SCP" evidence="4">
    <location>
        <begin position="36"/>
        <end position="175"/>
    </location>
</feature>
<dbReference type="Gene3D" id="3.40.33.10">
    <property type="entry name" value="CAP"/>
    <property type="match status" value="1"/>
</dbReference>
<dbReference type="CDD" id="cd05381">
    <property type="entry name" value="CAP_PR-1"/>
    <property type="match status" value="1"/>
</dbReference>
<name>A0A2K2D4W6_BRADI</name>
<protein>
    <recommendedName>
        <fullName evidence="4">SCP domain-containing protein</fullName>
    </recommendedName>
</protein>
<evidence type="ECO:0000256" key="2">
    <source>
        <dbReference type="ARBA" id="ARBA00023265"/>
    </source>
</evidence>
<dbReference type="PROSITE" id="PS01009">
    <property type="entry name" value="CRISP_1"/>
    <property type="match status" value="1"/>
</dbReference>
<feature type="signal peptide" evidence="3">
    <location>
        <begin position="1"/>
        <end position="28"/>
    </location>
</feature>
<evidence type="ECO:0000313" key="6">
    <source>
        <dbReference type="EnsemblPlants" id="PNT69320"/>
    </source>
</evidence>
<reference evidence="5 6" key="1">
    <citation type="journal article" date="2010" name="Nature">
        <title>Genome sequencing and analysis of the model grass Brachypodium distachyon.</title>
        <authorList>
            <consortium name="International Brachypodium Initiative"/>
        </authorList>
    </citation>
    <scope>NUCLEOTIDE SEQUENCE [LARGE SCALE GENOMIC DNA]</scope>
    <source>
        <strain evidence="5 6">Bd21</strain>
    </source>
</reference>
<reference evidence="6" key="3">
    <citation type="submission" date="2018-08" db="UniProtKB">
        <authorList>
            <consortium name="EnsemblPlants"/>
        </authorList>
    </citation>
    <scope>IDENTIFICATION</scope>
    <source>
        <strain evidence="6">cv. Bd21</strain>
    </source>
</reference>
<dbReference type="PRINTS" id="PR00837">
    <property type="entry name" value="V5TPXLIKE"/>
</dbReference>
<keyword evidence="7" id="KW-1185">Reference proteome</keyword>
<dbReference type="InParanoid" id="A0A2K2D4W6"/>
<accession>A0A2K2D4W6</accession>
<dbReference type="OrthoDB" id="674273at2759"/>
<feature type="chain" id="PRO_5033311604" description="SCP domain-containing protein" evidence="3">
    <location>
        <begin position="29"/>
        <end position="179"/>
    </location>
</feature>
<evidence type="ECO:0000313" key="7">
    <source>
        <dbReference type="Proteomes" id="UP000008810"/>
    </source>
</evidence>
<dbReference type="EnsemblPlants" id="PNT69320">
    <property type="protein sequence ID" value="PNT69320"/>
    <property type="gene ID" value="BRADI_3g53637v3"/>
</dbReference>
<dbReference type="Pfam" id="PF00188">
    <property type="entry name" value="CAP"/>
    <property type="match status" value="1"/>
</dbReference>
<dbReference type="GO" id="GO:0005615">
    <property type="term" value="C:extracellular space"/>
    <property type="evidence" value="ECO:0000318"/>
    <property type="project" value="GO_Central"/>
</dbReference>
<dbReference type="InterPro" id="IPR001283">
    <property type="entry name" value="CRISP-related"/>
</dbReference>
<evidence type="ECO:0000313" key="5">
    <source>
        <dbReference type="EMBL" id="PNT69320.1"/>
    </source>
</evidence>
<dbReference type="Gramene" id="PNT69320">
    <property type="protein sequence ID" value="PNT69320"/>
    <property type="gene ID" value="BRADI_3g53637v3"/>
</dbReference>
<dbReference type="InterPro" id="IPR035940">
    <property type="entry name" value="CAP_sf"/>
</dbReference>
<dbReference type="InterPro" id="IPR014044">
    <property type="entry name" value="CAP_dom"/>
</dbReference>
<dbReference type="STRING" id="15368.A0A2K2D4W6"/>
<dbReference type="EMBL" id="CM000882">
    <property type="protein sequence ID" value="PNT69320.1"/>
    <property type="molecule type" value="Genomic_DNA"/>
</dbReference>
<dbReference type="Proteomes" id="UP000008810">
    <property type="component" value="Chromosome 3"/>
</dbReference>
<dbReference type="InterPro" id="IPR018244">
    <property type="entry name" value="Allrgn_V5/Tpx1_CS"/>
</dbReference>
<dbReference type="SUPFAM" id="SSF55797">
    <property type="entry name" value="PR-1-like"/>
    <property type="match status" value="1"/>
</dbReference>
<dbReference type="PANTHER" id="PTHR10334">
    <property type="entry name" value="CYSTEINE-RICH SECRETORY PROTEIN-RELATED"/>
    <property type="match status" value="1"/>
</dbReference>
<dbReference type="SMART" id="SM00198">
    <property type="entry name" value="SCP"/>
    <property type="match status" value="1"/>
</dbReference>
<keyword evidence="3" id="KW-0732">Signal</keyword>
<keyword evidence="2" id="KW-0568">Pathogenesis-related protein</keyword>
<comment type="function">
    <text evidence="1">Probably involved in the defense reaction of plants against pathogens.</text>
</comment>
<keyword evidence="2" id="KW-0611">Plant defense</keyword>
<reference evidence="5" key="2">
    <citation type="submission" date="2017-06" db="EMBL/GenBank/DDBJ databases">
        <title>WGS assembly of Brachypodium distachyon.</title>
        <authorList>
            <consortium name="The International Brachypodium Initiative"/>
            <person name="Lucas S."/>
            <person name="Harmon-Smith M."/>
            <person name="Lail K."/>
            <person name="Tice H."/>
            <person name="Grimwood J."/>
            <person name="Bruce D."/>
            <person name="Barry K."/>
            <person name="Shu S."/>
            <person name="Lindquist E."/>
            <person name="Wang M."/>
            <person name="Pitluck S."/>
            <person name="Vogel J.P."/>
            <person name="Garvin D.F."/>
            <person name="Mockler T.C."/>
            <person name="Schmutz J."/>
            <person name="Rokhsar D."/>
            <person name="Bevan M.W."/>
        </authorList>
    </citation>
    <scope>NUCLEOTIDE SEQUENCE</scope>
    <source>
        <strain evidence="5">Bd21</strain>
    </source>
</reference>
<organism evidence="5">
    <name type="scientific">Brachypodium distachyon</name>
    <name type="common">Purple false brome</name>
    <name type="synonym">Trachynia distachya</name>
    <dbReference type="NCBI Taxonomy" id="15368"/>
    <lineage>
        <taxon>Eukaryota</taxon>
        <taxon>Viridiplantae</taxon>
        <taxon>Streptophyta</taxon>
        <taxon>Embryophyta</taxon>
        <taxon>Tracheophyta</taxon>
        <taxon>Spermatophyta</taxon>
        <taxon>Magnoliopsida</taxon>
        <taxon>Liliopsida</taxon>
        <taxon>Poales</taxon>
        <taxon>Poaceae</taxon>
        <taxon>BOP clade</taxon>
        <taxon>Pooideae</taxon>
        <taxon>Stipodae</taxon>
        <taxon>Brachypodieae</taxon>
        <taxon>Brachypodium</taxon>
    </lineage>
</organism>
<evidence type="ECO:0000256" key="3">
    <source>
        <dbReference type="SAM" id="SignalP"/>
    </source>
</evidence>
<dbReference type="AlphaFoldDB" id="A0A2K2D4W6"/>
<dbReference type="PRINTS" id="PR00838">
    <property type="entry name" value="V5ALLERGEN"/>
</dbReference>
<evidence type="ECO:0000259" key="4">
    <source>
        <dbReference type="SMART" id="SM00198"/>
    </source>
</evidence>
<proteinExistence type="predicted"/>
<evidence type="ECO:0000256" key="1">
    <source>
        <dbReference type="ARBA" id="ARBA00003143"/>
    </source>
</evidence>
<dbReference type="InterPro" id="IPR002413">
    <property type="entry name" value="V5_allergen-like"/>
</dbReference>
<dbReference type="FunFam" id="3.40.33.10:FF:000004">
    <property type="entry name" value="CAP, cysteine-rich secretory protein, antigen 5"/>
    <property type="match status" value="1"/>
</dbReference>
<sequence>MERRYSMGRARLAAVSAVLLSVFDGADAGQRSSSSSMASQFLAAHNEARRAVRVAPLAWDESLAAYARRYAEERARTGCALVHSHGGPYAQNLFRGSGGPGGWRPEQVVAAWVVPEKAMYDARSNTCRGARGACGHYTQVVWRGTKAVGCAMAACAGGRGTYAVCAYNPPGNYVGVRPY</sequence>